<protein>
    <submittedName>
        <fullName evidence="2">Uncharacterized protein</fullName>
    </submittedName>
</protein>
<dbReference type="GeneID" id="68285819"/>
<feature type="compositionally biased region" description="Acidic residues" evidence="1">
    <location>
        <begin position="500"/>
        <end position="527"/>
    </location>
</feature>
<gene>
    <name evidence="2" type="ORF">CKM354_000024400</name>
</gene>
<comment type="caution">
    <text evidence="2">The sequence shown here is derived from an EMBL/GenBank/DDBJ whole genome shotgun (WGS) entry which is preliminary data.</text>
</comment>
<organism evidence="2 3">
    <name type="scientific">Cercospora kikuchii</name>
    <dbReference type="NCBI Taxonomy" id="84275"/>
    <lineage>
        <taxon>Eukaryota</taxon>
        <taxon>Fungi</taxon>
        <taxon>Dikarya</taxon>
        <taxon>Ascomycota</taxon>
        <taxon>Pezizomycotina</taxon>
        <taxon>Dothideomycetes</taxon>
        <taxon>Dothideomycetidae</taxon>
        <taxon>Mycosphaerellales</taxon>
        <taxon>Mycosphaerellaceae</taxon>
        <taxon>Cercospora</taxon>
    </lineage>
</organism>
<dbReference type="OrthoDB" id="3647414at2759"/>
<accession>A0A9P3C4Y9</accession>
<feature type="compositionally biased region" description="Low complexity" evidence="1">
    <location>
        <begin position="343"/>
        <end position="353"/>
    </location>
</feature>
<keyword evidence="3" id="KW-1185">Reference proteome</keyword>
<feature type="region of interest" description="Disordered" evidence="1">
    <location>
        <begin position="95"/>
        <end position="123"/>
    </location>
</feature>
<dbReference type="Proteomes" id="UP000825890">
    <property type="component" value="Unassembled WGS sequence"/>
</dbReference>
<feature type="region of interest" description="Disordered" evidence="1">
    <location>
        <begin position="343"/>
        <end position="372"/>
    </location>
</feature>
<evidence type="ECO:0000256" key="1">
    <source>
        <dbReference type="SAM" id="MobiDB-lite"/>
    </source>
</evidence>
<sequence length="580" mass="63408">MQHFRSDQPSSYLTPLPLFSDNALVDTKPVTFERVANTRTNTTYNPASTQRGRRFASVNNSYPYFPATTSTPTHNTCSQQLRSPLNPILRNARPSRASFSQTPAPADFKPSTHTPDPRSETSFNMQNQIQPPTAGPALHTVLFQRVLQGIDQPLPITGTASALQKLTDALNAGFYIRRLNDRSATTAFQLSLRPFQIKGFFPTDAEMTVLSNLPKCAQLASGFNPDVDLTMAPTESAANHILPPLAALRVIDGARRYMEIGDRLRHGYKYCFDMLILTRVNDQFLVHELPSSSGTTPSTHSVLLFRQFVRNEQGSTTEEWSPSITVRGIPPPRAQPIPFAAPPAANAPPVAGPSTQPHPPMPRVTQPAQTAPTTHNWSNGIGSDPLAGVTDPNTVEGDLILRVAMRYTNKEIFGKLNALNSRAKYNSITKRISNALKAQARAELQPGEQFDAKCKALREEFDAERDRSLGRQPAQRGGANGGVGKGKRRKTGTKRFVAGDDSDMEEDFDELDLDEEEDEEMEDDEEGGVGGGYSLRSSNRAPRANTSGQAQDEVDEDDVEDGLAGHDDGDDSDGSVYDGT</sequence>
<dbReference type="RefSeq" id="XP_044651264.1">
    <property type="nucleotide sequence ID" value="XM_044795329.1"/>
</dbReference>
<reference evidence="2 3" key="1">
    <citation type="submission" date="2021-01" db="EMBL/GenBank/DDBJ databases">
        <title>Cercospora kikuchii MAFF 305040 whole genome shotgun sequence.</title>
        <authorList>
            <person name="Kashiwa T."/>
            <person name="Suzuki T."/>
        </authorList>
    </citation>
    <scope>NUCLEOTIDE SEQUENCE [LARGE SCALE GENOMIC DNA]</scope>
    <source>
        <strain evidence="2 3">MAFF 305040</strain>
    </source>
</reference>
<feature type="region of interest" description="Disordered" evidence="1">
    <location>
        <begin position="462"/>
        <end position="580"/>
    </location>
</feature>
<feature type="compositionally biased region" description="Acidic residues" evidence="1">
    <location>
        <begin position="552"/>
        <end position="561"/>
    </location>
</feature>
<proteinExistence type="predicted"/>
<evidence type="ECO:0000313" key="2">
    <source>
        <dbReference type="EMBL" id="GIZ36777.1"/>
    </source>
</evidence>
<dbReference type="EMBL" id="BOLY01000001">
    <property type="protein sequence ID" value="GIZ36777.1"/>
    <property type="molecule type" value="Genomic_DNA"/>
</dbReference>
<evidence type="ECO:0000313" key="3">
    <source>
        <dbReference type="Proteomes" id="UP000825890"/>
    </source>
</evidence>
<name>A0A9P3C4Y9_9PEZI</name>
<dbReference type="AlphaFoldDB" id="A0A9P3C4Y9"/>
<feature type="compositionally biased region" description="Polar residues" evidence="1">
    <location>
        <begin position="535"/>
        <end position="550"/>
    </location>
</feature>